<evidence type="ECO:0000313" key="1">
    <source>
        <dbReference type="EMBL" id="KAF9320730.1"/>
    </source>
</evidence>
<evidence type="ECO:0000313" key="2">
    <source>
        <dbReference type="Proteomes" id="UP000696485"/>
    </source>
</evidence>
<proteinExistence type="predicted"/>
<sequence length="127" mass="14797">MSTVRGTDYYLQEIRHIVKTKEDIEQLWPEVNPHDIKILMLNAGQAFVVSAYAYLPEDLHAHYNLTVNQKAVLQLVFRHRRWLEEEKRSIPNQQSMSIAHIESELPPLHGPGANVVKYVKKLEKVKE</sequence>
<dbReference type="EMBL" id="JAAAUY010001675">
    <property type="protein sequence ID" value="KAF9320730.1"/>
    <property type="molecule type" value="Genomic_DNA"/>
</dbReference>
<accession>A0A9P5S8W2</accession>
<dbReference type="Proteomes" id="UP000696485">
    <property type="component" value="Unassembled WGS sequence"/>
</dbReference>
<dbReference type="AlphaFoldDB" id="A0A9P5S8W2"/>
<keyword evidence="2" id="KW-1185">Reference proteome</keyword>
<protein>
    <submittedName>
        <fullName evidence="1">Uncharacterized protein</fullName>
    </submittedName>
</protein>
<reference evidence="1" key="1">
    <citation type="journal article" date="2020" name="Fungal Divers.">
        <title>Resolving the Mortierellaceae phylogeny through synthesis of multi-gene phylogenetics and phylogenomics.</title>
        <authorList>
            <person name="Vandepol N."/>
            <person name="Liber J."/>
            <person name="Desiro A."/>
            <person name="Na H."/>
            <person name="Kennedy M."/>
            <person name="Barry K."/>
            <person name="Grigoriev I.V."/>
            <person name="Miller A.N."/>
            <person name="O'Donnell K."/>
            <person name="Stajich J.E."/>
            <person name="Bonito G."/>
        </authorList>
    </citation>
    <scope>NUCLEOTIDE SEQUENCE</scope>
    <source>
        <strain evidence="1">NVP1</strain>
    </source>
</reference>
<comment type="caution">
    <text evidence="1">The sequence shown here is derived from an EMBL/GenBank/DDBJ whole genome shotgun (WGS) entry which is preliminary data.</text>
</comment>
<organism evidence="1 2">
    <name type="scientific">Podila minutissima</name>
    <dbReference type="NCBI Taxonomy" id="64525"/>
    <lineage>
        <taxon>Eukaryota</taxon>
        <taxon>Fungi</taxon>
        <taxon>Fungi incertae sedis</taxon>
        <taxon>Mucoromycota</taxon>
        <taxon>Mortierellomycotina</taxon>
        <taxon>Mortierellomycetes</taxon>
        <taxon>Mortierellales</taxon>
        <taxon>Mortierellaceae</taxon>
        <taxon>Podila</taxon>
    </lineage>
</organism>
<name>A0A9P5S8W2_9FUNG</name>
<gene>
    <name evidence="1" type="ORF">BG006_002731</name>
</gene>